<dbReference type="Proteomes" id="UP000033423">
    <property type="component" value="Unassembled WGS sequence"/>
</dbReference>
<evidence type="ECO:0000256" key="6">
    <source>
        <dbReference type="HAMAP-Rule" id="MF_01369"/>
    </source>
</evidence>
<comment type="subunit">
    <text evidence="6">Part of the 50S ribosomal subunit. Contacts protein L29, and trigger factor when it is bound to the ribosome.</text>
</comment>
<dbReference type="HAMAP" id="MF_01369_B">
    <property type="entry name" value="Ribosomal_uL23_B"/>
    <property type="match status" value="1"/>
</dbReference>
<dbReference type="GO" id="GO:1990904">
    <property type="term" value="C:ribonucleoprotein complex"/>
    <property type="evidence" value="ECO:0007669"/>
    <property type="project" value="UniProtKB-KW"/>
</dbReference>
<keyword evidence="4 6" id="KW-0689">Ribosomal protein</keyword>
<keyword evidence="3 6" id="KW-0694">RNA-binding</keyword>
<evidence type="ECO:0000256" key="2">
    <source>
        <dbReference type="ARBA" id="ARBA00022730"/>
    </source>
</evidence>
<evidence type="ECO:0000256" key="4">
    <source>
        <dbReference type="ARBA" id="ARBA00022980"/>
    </source>
</evidence>
<sequence length="96" mass="11292">MNNMHEVIKKPLFTEKGTFLKENENKLYVEVDLKANKIEIKKAFEEKFKVKVEKVSTTMRPSKWKRFGKSFGKTRKLKKAIITLKEGEKLDFIEGV</sequence>
<dbReference type="PROSITE" id="PS00050">
    <property type="entry name" value="RIBOSOMAL_L23"/>
    <property type="match status" value="1"/>
</dbReference>
<dbReference type="InterPro" id="IPR013025">
    <property type="entry name" value="Ribosomal_uL23-like"/>
</dbReference>
<keyword evidence="2 6" id="KW-0699">rRNA-binding</keyword>
<protein>
    <recommendedName>
        <fullName evidence="6">Large ribosomal subunit protein uL23</fullName>
    </recommendedName>
</protein>
<evidence type="ECO:0000313" key="8">
    <source>
        <dbReference type="EMBL" id="KJU82768.1"/>
    </source>
</evidence>
<comment type="function">
    <text evidence="6">One of the early assembly proteins it binds 23S rRNA. One of the proteins that surrounds the polypeptide exit tunnel on the outside of the ribosome. Forms the main docking site for trigger factor binding to the ribosome.</text>
</comment>
<dbReference type="EMBL" id="LACI01002178">
    <property type="protein sequence ID" value="KJU82768.1"/>
    <property type="molecule type" value="Genomic_DNA"/>
</dbReference>
<evidence type="ECO:0000256" key="5">
    <source>
        <dbReference type="ARBA" id="ARBA00023274"/>
    </source>
</evidence>
<dbReference type="Pfam" id="PF00276">
    <property type="entry name" value="Ribosomal_L23"/>
    <property type="match status" value="1"/>
</dbReference>
<dbReference type="Gene3D" id="3.30.70.330">
    <property type="match status" value="1"/>
</dbReference>
<dbReference type="GO" id="GO:0019843">
    <property type="term" value="F:rRNA binding"/>
    <property type="evidence" value="ECO:0007669"/>
    <property type="project" value="UniProtKB-UniRule"/>
</dbReference>
<dbReference type="InterPro" id="IPR001014">
    <property type="entry name" value="Ribosomal_uL23_CS"/>
</dbReference>
<evidence type="ECO:0000313" key="9">
    <source>
        <dbReference type="Proteomes" id="UP000033423"/>
    </source>
</evidence>
<name>A0A0F3GQ44_9BACT</name>
<gene>
    <name evidence="6" type="primary">rplW</name>
    <name evidence="8" type="ORF">MBAV_005039</name>
</gene>
<dbReference type="InterPro" id="IPR012678">
    <property type="entry name" value="Ribosomal_uL23/eL15/eS24_sf"/>
</dbReference>
<keyword evidence="5 6" id="KW-0687">Ribonucleoprotein</keyword>
<dbReference type="GO" id="GO:0006412">
    <property type="term" value="P:translation"/>
    <property type="evidence" value="ECO:0007669"/>
    <property type="project" value="UniProtKB-UniRule"/>
</dbReference>
<accession>A0A0F3GQ44</accession>
<dbReference type="NCBIfam" id="NF004363">
    <property type="entry name" value="PRK05738.2-4"/>
    <property type="match status" value="1"/>
</dbReference>
<dbReference type="PANTHER" id="PTHR11620">
    <property type="entry name" value="60S RIBOSOMAL PROTEIN L23A"/>
    <property type="match status" value="1"/>
</dbReference>
<dbReference type="GO" id="GO:0005840">
    <property type="term" value="C:ribosome"/>
    <property type="evidence" value="ECO:0007669"/>
    <property type="project" value="UniProtKB-KW"/>
</dbReference>
<dbReference type="PATRIC" id="fig|29290.4.peg.6677"/>
<dbReference type="InterPro" id="IPR012677">
    <property type="entry name" value="Nucleotide-bd_a/b_plait_sf"/>
</dbReference>
<reference evidence="8 9" key="1">
    <citation type="submission" date="2015-02" db="EMBL/GenBank/DDBJ databases">
        <title>Single-cell genomics of uncultivated deep-branching MTB reveals a conserved set of magnetosome genes.</title>
        <authorList>
            <person name="Kolinko S."/>
            <person name="Richter M."/>
            <person name="Glockner F.O."/>
            <person name="Brachmann A."/>
            <person name="Schuler D."/>
        </authorList>
    </citation>
    <scope>NUCLEOTIDE SEQUENCE [LARGE SCALE GENOMIC DNA]</scope>
    <source>
        <strain evidence="8">TM-1</strain>
    </source>
</reference>
<dbReference type="AlphaFoldDB" id="A0A0F3GQ44"/>
<organism evidence="8 9">
    <name type="scientific">Candidatus Magnetobacterium bavaricum</name>
    <dbReference type="NCBI Taxonomy" id="29290"/>
    <lineage>
        <taxon>Bacteria</taxon>
        <taxon>Pseudomonadati</taxon>
        <taxon>Nitrospirota</taxon>
        <taxon>Thermodesulfovibrionia</taxon>
        <taxon>Thermodesulfovibrionales</taxon>
        <taxon>Candidatus Magnetobacteriaceae</taxon>
        <taxon>Candidatus Magnetobacterium</taxon>
    </lineage>
</organism>
<dbReference type="FunFam" id="3.30.70.330:FF:000001">
    <property type="entry name" value="50S ribosomal protein L23"/>
    <property type="match status" value="1"/>
</dbReference>
<evidence type="ECO:0000256" key="7">
    <source>
        <dbReference type="RuleBase" id="RU003934"/>
    </source>
</evidence>
<proteinExistence type="inferred from homology"/>
<comment type="caution">
    <text evidence="8">The sequence shown here is derived from an EMBL/GenBank/DDBJ whole genome shotgun (WGS) entry which is preliminary data.</text>
</comment>
<comment type="similarity">
    <text evidence="1 6 7">Belongs to the universal ribosomal protein uL23 family.</text>
</comment>
<dbReference type="GO" id="GO:0003735">
    <property type="term" value="F:structural constituent of ribosome"/>
    <property type="evidence" value="ECO:0007669"/>
    <property type="project" value="InterPro"/>
</dbReference>
<evidence type="ECO:0000256" key="1">
    <source>
        <dbReference type="ARBA" id="ARBA00006700"/>
    </source>
</evidence>
<dbReference type="SUPFAM" id="SSF54189">
    <property type="entry name" value="Ribosomal proteins S24e, L23 and L15e"/>
    <property type="match status" value="1"/>
</dbReference>
<keyword evidence="9" id="KW-1185">Reference proteome</keyword>
<evidence type="ECO:0000256" key="3">
    <source>
        <dbReference type="ARBA" id="ARBA00022884"/>
    </source>
</evidence>